<dbReference type="EMBL" id="ACBZ01000199">
    <property type="protein sequence ID" value="EEG47388.1"/>
    <property type="molecule type" value="Genomic_DNA"/>
</dbReference>
<gene>
    <name evidence="1" type="ORF">RUMHYD_03725</name>
</gene>
<dbReference type="PATRIC" id="fig|476272.21.peg.405"/>
<comment type="caution">
    <text evidence="1">The sequence shown here is derived from an EMBL/GenBank/DDBJ whole genome shotgun (WGS) entry which is preliminary data.</text>
</comment>
<dbReference type="eggNOG" id="ENOG502Z916">
    <property type="taxonomic scope" value="Bacteria"/>
</dbReference>
<protein>
    <submittedName>
        <fullName evidence="1">Uncharacterized protein</fullName>
    </submittedName>
</protein>
<proteinExistence type="predicted"/>
<name>C0CS58_BLAHS</name>
<accession>C0CS58</accession>
<dbReference type="HOGENOM" id="CLU_958785_0_0_9"/>
<dbReference type="Pfam" id="PF12997">
    <property type="entry name" value="DUF3881"/>
    <property type="match status" value="1"/>
</dbReference>
<evidence type="ECO:0000313" key="1">
    <source>
        <dbReference type="EMBL" id="EEG47388.1"/>
    </source>
</evidence>
<reference evidence="1 2" key="2">
    <citation type="submission" date="2009-02" db="EMBL/GenBank/DDBJ databases">
        <title>Draft genome sequence of Blautia hydrogenotrophica DSM 10507 (Ruminococcus hydrogenotrophicus DSM 10507).</title>
        <authorList>
            <person name="Sudarsanam P."/>
            <person name="Ley R."/>
            <person name="Guruge J."/>
            <person name="Turnbaugh P.J."/>
            <person name="Mahowald M."/>
            <person name="Liep D."/>
            <person name="Gordon J."/>
        </authorList>
    </citation>
    <scope>NUCLEOTIDE SEQUENCE [LARGE SCALE GENOMIC DNA]</scope>
    <source>
        <strain evidence="2">DSM 10507 / JCM 14656 / S5a33</strain>
    </source>
</reference>
<evidence type="ECO:0000313" key="2">
    <source>
        <dbReference type="Proteomes" id="UP000003100"/>
    </source>
</evidence>
<dbReference type="InterPro" id="IPR024541">
    <property type="entry name" value="DUF3881"/>
</dbReference>
<organism evidence="1 2">
    <name type="scientific">Blautia hydrogenotrophica (strain DSM 10507 / JCM 14656 / S5a33)</name>
    <name type="common">Ruminococcus hydrogenotrophicus</name>
    <dbReference type="NCBI Taxonomy" id="476272"/>
    <lineage>
        <taxon>Bacteria</taxon>
        <taxon>Bacillati</taxon>
        <taxon>Bacillota</taxon>
        <taxon>Clostridia</taxon>
        <taxon>Lachnospirales</taxon>
        <taxon>Lachnospiraceae</taxon>
        <taxon>Blautia</taxon>
    </lineage>
</organism>
<sequence>MIDLHSYLKTIGFSSLSKAELNEILEEVVKNYDEKYVAESHPEHLYAEFSKNYGCDCGITVCGEYDEENQFHMEYYYPFFRGTGITTQESVIVEKHADKESYAGACDDLRIGVTMIFYLQNCTEYVSEMQKNNFDQNHMPLTLSGLAKEGKILLPVKKDQKQVAKEKELAKNRSTLIAAARNGDEAAMENLTMDDIDTYSMISRRIVKEDVFTIVDSYFMPYGIECDKYNVMGEIIDCVDFRNILTGEKIYQMTIECNDMQFDICINESDLLGEPKVGRRFKGIIWLQGQIQFCSYA</sequence>
<keyword evidence="2" id="KW-1185">Reference proteome</keyword>
<dbReference type="AlphaFoldDB" id="C0CS58"/>
<reference evidence="1 2" key="1">
    <citation type="submission" date="2009-01" db="EMBL/GenBank/DDBJ databases">
        <authorList>
            <person name="Fulton L."/>
            <person name="Clifton S."/>
            <person name="Fulton B."/>
            <person name="Xu J."/>
            <person name="Minx P."/>
            <person name="Pepin K.H."/>
            <person name="Johnson M."/>
            <person name="Bhonagiri V."/>
            <person name="Nash W.E."/>
            <person name="Mardis E.R."/>
            <person name="Wilson R.K."/>
        </authorList>
    </citation>
    <scope>NUCLEOTIDE SEQUENCE [LARGE SCALE GENOMIC DNA]</scope>
    <source>
        <strain evidence="2">DSM 10507 / JCM 14656 / S5a33</strain>
    </source>
</reference>
<dbReference type="Proteomes" id="UP000003100">
    <property type="component" value="Unassembled WGS sequence"/>
</dbReference>